<keyword evidence="10" id="KW-1185">Reference proteome</keyword>
<accession>A0A1J1GZS6</accession>
<sequence length="124" mass="14578">MEKKINNKEDEVNLMNNLDLKFLEDKKYDEHKIKHNQHSLILSKQFYGIISGITVGILGIQGIYGFLFFILFTLIGTLMTYFHIKNNFNSFFLKKSEVLCGDIFSGLISFILFWTLTYDILYIF</sequence>
<dbReference type="InterPro" id="IPR029008">
    <property type="entry name" value="EMC6-like"/>
</dbReference>
<dbReference type="GeneID" id="39733823"/>
<name>A0A1J1GZS6_PLAGA</name>
<dbReference type="PANTHER" id="PTHR20994:SF0">
    <property type="entry name" value="ER MEMBRANE PROTEIN COMPLEX SUBUNIT 6"/>
    <property type="match status" value="1"/>
</dbReference>
<gene>
    <name evidence="9" type="primary">EMC6</name>
    <name evidence="9" type="ORF">PGAL8A_00529000</name>
</gene>
<keyword evidence="4 8" id="KW-0812">Transmembrane</keyword>
<dbReference type="GO" id="GO:0034975">
    <property type="term" value="P:protein folding in endoplasmic reticulum"/>
    <property type="evidence" value="ECO:0007669"/>
    <property type="project" value="TreeGrafter"/>
</dbReference>
<dbReference type="OrthoDB" id="16510at2759"/>
<evidence type="ECO:0000313" key="10">
    <source>
        <dbReference type="Proteomes" id="UP000220797"/>
    </source>
</evidence>
<dbReference type="PANTHER" id="PTHR20994">
    <property type="entry name" value="ER MEMBRANE PROTEIN COMPLEX SUBUNIT 6"/>
    <property type="match status" value="1"/>
</dbReference>
<dbReference type="GO" id="GO:0000045">
    <property type="term" value="P:autophagosome assembly"/>
    <property type="evidence" value="ECO:0007669"/>
    <property type="project" value="TreeGrafter"/>
</dbReference>
<comment type="similarity">
    <text evidence="2">Belongs to the EMC6 family.</text>
</comment>
<evidence type="ECO:0000313" key="9">
    <source>
        <dbReference type="EMBL" id="CRG97713.1"/>
    </source>
</evidence>
<reference evidence="9" key="1">
    <citation type="submission" date="2015-04" db="EMBL/GenBank/DDBJ databases">
        <authorList>
            <consortium name="Pathogen Informatics"/>
        </authorList>
    </citation>
    <scope>NUCLEOTIDE SEQUENCE [LARGE SCALE GENOMIC DNA]</scope>
    <source>
        <strain evidence="9">8A</strain>
    </source>
</reference>
<evidence type="ECO:0000256" key="1">
    <source>
        <dbReference type="ARBA" id="ARBA00004477"/>
    </source>
</evidence>
<comment type="subcellular location">
    <subcellularLocation>
        <location evidence="1">Endoplasmic reticulum membrane</location>
        <topology evidence="1">Multi-pass membrane protein</topology>
    </subcellularLocation>
</comment>
<feature type="transmembrane region" description="Helical" evidence="8">
    <location>
        <begin position="96"/>
        <end position="116"/>
    </location>
</feature>
<dbReference type="GO" id="GO:0072546">
    <property type="term" value="C:EMC complex"/>
    <property type="evidence" value="ECO:0007669"/>
    <property type="project" value="InterPro"/>
</dbReference>
<dbReference type="EMBL" id="CVMV01000110">
    <property type="protein sequence ID" value="CRG97713.1"/>
    <property type="molecule type" value="Genomic_DNA"/>
</dbReference>
<keyword evidence="6 8" id="KW-1133">Transmembrane helix</keyword>
<comment type="caution">
    <text evidence="9">The sequence shown here is derived from an EMBL/GenBank/DDBJ whole genome shotgun (WGS) entry which is preliminary data.</text>
</comment>
<proteinExistence type="inferred from homology"/>
<evidence type="ECO:0000256" key="3">
    <source>
        <dbReference type="ARBA" id="ARBA00020827"/>
    </source>
</evidence>
<evidence type="ECO:0000256" key="2">
    <source>
        <dbReference type="ARBA" id="ARBA00009436"/>
    </source>
</evidence>
<evidence type="ECO:0000256" key="8">
    <source>
        <dbReference type="SAM" id="Phobius"/>
    </source>
</evidence>
<evidence type="ECO:0000256" key="6">
    <source>
        <dbReference type="ARBA" id="ARBA00022989"/>
    </source>
</evidence>
<evidence type="ECO:0000256" key="7">
    <source>
        <dbReference type="ARBA" id="ARBA00023136"/>
    </source>
</evidence>
<dbReference type="OMA" id="MKANFEW"/>
<dbReference type="Proteomes" id="UP000220797">
    <property type="component" value="Unassembled WGS sequence"/>
</dbReference>
<dbReference type="VEuPathDB" id="PlasmoDB:PGAL8A_00529000"/>
<evidence type="ECO:0000256" key="5">
    <source>
        <dbReference type="ARBA" id="ARBA00022824"/>
    </source>
</evidence>
<dbReference type="AlphaFoldDB" id="A0A1J1GZS6"/>
<feature type="transmembrane region" description="Helical" evidence="8">
    <location>
        <begin position="66"/>
        <end position="84"/>
    </location>
</feature>
<evidence type="ECO:0000256" key="4">
    <source>
        <dbReference type="ARBA" id="ARBA00022692"/>
    </source>
</evidence>
<dbReference type="InterPro" id="IPR008504">
    <property type="entry name" value="Emc6"/>
</dbReference>
<keyword evidence="5" id="KW-0256">Endoplasmic reticulum</keyword>
<dbReference type="Pfam" id="PF07019">
    <property type="entry name" value="EMC6"/>
    <property type="match status" value="1"/>
</dbReference>
<organism evidence="9 10">
    <name type="scientific">Plasmodium gallinaceum</name>
    <dbReference type="NCBI Taxonomy" id="5849"/>
    <lineage>
        <taxon>Eukaryota</taxon>
        <taxon>Sar</taxon>
        <taxon>Alveolata</taxon>
        <taxon>Apicomplexa</taxon>
        <taxon>Aconoidasida</taxon>
        <taxon>Haemosporida</taxon>
        <taxon>Plasmodiidae</taxon>
        <taxon>Plasmodium</taxon>
        <taxon>Plasmodium (Haemamoeba)</taxon>
    </lineage>
</organism>
<dbReference type="RefSeq" id="XP_028530514.1">
    <property type="nucleotide sequence ID" value="XM_028674130.1"/>
</dbReference>
<protein>
    <recommendedName>
        <fullName evidence="3">ER membrane protein complex subunit 6</fullName>
    </recommendedName>
</protein>
<keyword evidence="7 8" id="KW-0472">Membrane</keyword>